<keyword evidence="7" id="KW-1185">Reference proteome</keyword>
<keyword evidence="4 5" id="KW-0472">Membrane</keyword>
<feature type="transmembrane region" description="Helical" evidence="5">
    <location>
        <begin position="118"/>
        <end position="145"/>
    </location>
</feature>
<dbReference type="InterPro" id="IPR001046">
    <property type="entry name" value="NRAMP_fam"/>
</dbReference>
<dbReference type="PANTHER" id="PTHR11706:SF3">
    <property type="entry name" value="METAL ION TRANSPORT PROTEIN"/>
    <property type="match status" value="1"/>
</dbReference>
<dbReference type="RefSeq" id="WP_307635333.1">
    <property type="nucleotide sequence ID" value="NZ_JAUSQL010000001.1"/>
</dbReference>
<evidence type="ECO:0000313" key="6">
    <source>
        <dbReference type="EMBL" id="MDP9833348.1"/>
    </source>
</evidence>
<evidence type="ECO:0000256" key="3">
    <source>
        <dbReference type="ARBA" id="ARBA00022989"/>
    </source>
</evidence>
<dbReference type="EMBL" id="JAUSQL010000001">
    <property type="protein sequence ID" value="MDP9833348.1"/>
    <property type="molecule type" value="Genomic_DNA"/>
</dbReference>
<dbReference type="Proteomes" id="UP001230145">
    <property type="component" value="Unassembled WGS sequence"/>
</dbReference>
<feature type="transmembrane region" description="Helical" evidence="5">
    <location>
        <begin position="220"/>
        <end position="238"/>
    </location>
</feature>
<feature type="transmembrane region" description="Helical" evidence="5">
    <location>
        <begin position="445"/>
        <end position="468"/>
    </location>
</feature>
<feature type="transmembrane region" description="Helical" evidence="5">
    <location>
        <begin position="292"/>
        <end position="313"/>
    </location>
</feature>
<evidence type="ECO:0000256" key="5">
    <source>
        <dbReference type="SAM" id="Phobius"/>
    </source>
</evidence>
<feature type="transmembrane region" description="Helical" evidence="5">
    <location>
        <begin position="157"/>
        <end position="178"/>
    </location>
</feature>
<organism evidence="6 7">
    <name type="scientific">Trueperella abortisuis</name>
    <dbReference type="NCBI Taxonomy" id="445930"/>
    <lineage>
        <taxon>Bacteria</taxon>
        <taxon>Bacillati</taxon>
        <taxon>Actinomycetota</taxon>
        <taxon>Actinomycetes</taxon>
        <taxon>Actinomycetales</taxon>
        <taxon>Actinomycetaceae</taxon>
        <taxon>Trueperella</taxon>
    </lineage>
</organism>
<gene>
    <name evidence="6" type="ORF">J2S45_002027</name>
</gene>
<evidence type="ECO:0000256" key="1">
    <source>
        <dbReference type="ARBA" id="ARBA00004141"/>
    </source>
</evidence>
<dbReference type="PANTHER" id="PTHR11706">
    <property type="entry name" value="SOLUTE CARRIER PROTEIN FAMILY 11 MEMBER"/>
    <property type="match status" value="1"/>
</dbReference>
<feature type="transmembrane region" description="Helical" evidence="5">
    <location>
        <begin position="385"/>
        <end position="405"/>
    </location>
</feature>
<name>A0ABT9PKU4_9ACTO</name>
<evidence type="ECO:0000256" key="4">
    <source>
        <dbReference type="ARBA" id="ARBA00023136"/>
    </source>
</evidence>
<protein>
    <submittedName>
        <fullName evidence="6">Mn2+/Fe2+ NRAMP family transporter</fullName>
    </submittedName>
</protein>
<dbReference type="Pfam" id="PF01566">
    <property type="entry name" value="Nramp"/>
    <property type="match status" value="1"/>
</dbReference>
<reference evidence="6 7" key="1">
    <citation type="submission" date="2023-07" db="EMBL/GenBank/DDBJ databases">
        <title>Sequencing the genomes of 1000 actinobacteria strains.</title>
        <authorList>
            <person name="Klenk H.-P."/>
        </authorList>
    </citation>
    <scope>NUCLEOTIDE SEQUENCE [LARGE SCALE GENOMIC DNA]</scope>
    <source>
        <strain evidence="6 7">DSM 19515</strain>
    </source>
</reference>
<keyword evidence="2 5" id="KW-0812">Transmembrane</keyword>
<keyword evidence="3 5" id="KW-1133">Transmembrane helix</keyword>
<comment type="subcellular location">
    <subcellularLocation>
        <location evidence="1">Membrane</location>
        <topology evidence="1">Multi-pass membrane protein</topology>
    </subcellularLocation>
</comment>
<evidence type="ECO:0000313" key="7">
    <source>
        <dbReference type="Proteomes" id="UP001230145"/>
    </source>
</evidence>
<dbReference type="NCBIfam" id="NF037982">
    <property type="entry name" value="Nramp_1"/>
    <property type="match status" value="1"/>
</dbReference>
<proteinExistence type="predicted"/>
<feature type="transmembrane region" description="Helical" evidence="5">
    <location>
        <begin position="190"/>
        <end position="208"/>
    </location>
</feature>
<sequence>MSAPERAEMAESTTLSTYADPYKLHEENILEPPTSWRGALKFLGPGMITSAAVVGSGELITATTLGAKVGFILFWLVFVSTFVKVFVQIELARFSISTGKPAITGFDETSPKIAGHGWMAWLVLSMFIQFVIGQAGVLSAAAFAFSSLIPIVGDPLSFASVGVWVFILAAIAIGVHWFNRYSMLEKISTVLVLIVTFFAVLAVFLLIGTEFSWTVSDIAAGMRFQIGAGAAGIALAMFGMTGVGAGEVTTYTYWVVEKGYAAWSGPNDGSEAWINRARGWIKVMKLDAWVSWFVYTISTVAFYVLGAAVLHPQALEPSGNEVMTTISSIFDNIFGQLGGTLFLLGAGVALFKTILANVPGFARLVTNTLSVFGAFDWKDSSKRDAWMRATMVILPLAWAILGTVAKSPLALVVLAGILNAIFLIGVAICTLQLQKNQTDPNVKDGSVFQVFLIISAIAIFAVGVYSLWGQIQGLIG</sequence>
<comment type="caution">
    <text evidence="6">The sequence shown here is derived from an EMBL/GenBank/DDBJ whole genome shotgun (WGS) entry which is preliminary data.</text>
</comment>
<evidence type="ECO:0000256" key="2">
    <source>
        <dbReference type="ARBA" id="ARBA00022692"/>
    </source>
</evidence>
<accession>A0ABT9PKU4</accession>
<feature type="transmembrane region" description="Helical" evidence="5">
    <location>
        <begin position="333"/>
        <end position="355"/>
    </location>
</feature>
<feature type="transmembrane region" description="Helical" evidence="5">
    <location>
        <begin position="411"/>
        <end position="433"/>
    </location>
</feature>